<keyword evidence="2" id="KW-1185">Reference proteome</keyword>
<sequence length="270" mass="29701">MDDDEIALAQKCTALIGEHEVLSRKLAKFSASCSGFANHTVIKAARFAHEHGVCVWRRGSTLQRDRNLAFLEILKITSTFGCVDDKDRLFAVLPLIFEKVPPSLVAPDYNKTLAFVLADSTWYLLNTEHSEQLLFIVVGCHGHSSLSPSWTLCLGRTSPFVGRIKEHTIAAIFQPSAGISDLRHDIRLERLMPYVISLRGIVANTRAGPCLYDAALSRSIMESVYLHPDEICGYGVSGAAILSRVELTPGDAVYTDLTKLGNWSASVLIQ</sequence>
<reference evidence="1" key="1">
    <citation type="journal article" date="2020" name="Stud. Mycol.">
        <title>101 Dothideomycetes genomes: a test case for predicting lifestyles and emergence of pathogens.</title>
        <authorList>
            <person name="Haridas S."/>
            <person name="Albert R."/>
            <person name="Binder M."/>
            <person name="Bloem J."/>
            <person name="Labutti K."/>
            <person name="Salamov A."/>
            <person name="Andreopoulos B."/>
            <person name="Baker S."/>
            <person name="Barry K."/>
            <person name="Bills G."/>
            <person name="Bluhm B."/>
            <person name="Cannon C."/>
            <person name="Castanera R."/>
            <person name="Culley D."/>
            <person name="Daum C."/>
            <person name="Ezra D."/>
            <person name="Gonzalez J."/>
            <person name="Henrissat B."/>
            <person name="Kuo A."/>
            <person name="Liang C."/>
            <person name="Lipzen A."/>
            <person name="Lutzoni F."/>
            <person name="Magnuson J."/>
            <person name="Mondo S."/>
            <person name="Nolan M."/>
            <person name="Ohm R."/>
            <person name="Pangilinan J."/>
            <person name="Park H.-J."/>
            <person name="Ramirez L."/>
            <person name="Alfaro M."/>
            <person name="Sun H."/>
            <person name="Tritt A."/>
            <person name="Yoshinaga Y."/>
            <person name="Zwiers L.-H."/>
            <person name="Turgeon B."/>
            <person name="Goodwin S."/>
            <person name="Spatafora J."/>
            <person name="Crous P."/>
            <person name="Grigoriev I."/>
        </authorList>
    </citation>
    <scope>NUCLEOTIDE SEQUENCE</scope>
    <source>
        <strain evidence="1">CBS 116435</strain>
    </source>
</reference>
<gene>
    <name evidence="1" type="ORF">K431DRAFT_291735</name>
</gene>
<organism evidence="1 2">
    <name type="scientific">Polychaeton citri CBS 116435</name>
    <dbReference type="NCBI Taxonomy" id="1314669"/>
    <lineage>
        <taxon>Eukaryota</taxon>
        <taxon>Fungi</taxon>
        <taxon>Dikarya</taxon>
        <taxon>Ascomycota</taxon>
        <taxon>Pezizomycotina</taxon>
        <taxon>Dothideomycetes</taxon>
        <taxon>Dothideomycetidae</taxon>
        <taxon>Capnodiales</taxon>
        <taxon>Capnodiaceae</taxon>
        <taxon>Polychaeton</taxon>
    </lineage>
</organism>
<name>A0A9P4QBM7_9PEZI</name>
<dbReference type="EMBL" id="MU003772">
    <property type="protein sequence ID" value="KAF2724218.1"/>
    <property type="molecule type" value="Genomic_DNA"/>
</dbReference>
<accession>A0A9P4QBM7</accession>
<dbReference type="Proteomes" id="UP000799441">
    <property type="component" value="Unassembled WGS sequence"/>
</dbReference>
<protein>
    <submittedName>
        <fullName evidence="1">Uncharacterized protein</fullName>
    </submittedName>
</protein>
<evidence type="ECO:0000313" key="2">
    <source>
        <dbReference type="Proteomes" id="UP000799441"/>
    </source>
</evidence>
<evidence type="ECO:0000313" key="1">
    <source>
        <dbReference type="EMBL" id="KAF2724218.1"/>
    </source>
</evidence>
<dbReference type="AlphaFoldDB" id="A0A9P4QBM7"/>
<proteinExistence type="predicted"/>
<comment type="caution">
    <text evidence="1">The sequence shown here is derived from an EMBL/GenBank/DDBJ whole genome shotgun (WGS) entry which is preliminary data.</text>
</comment>